<evidence type="ECO:0000259" key="6">
    <source>
        <dbReference type="Pfam" id="PF23347"/>
    </source>
</evidence>
<feature type="domain" description="NUP160 middle TPR" evidence="7">
    <location>
        <begin position="562"/>
        <end position="812"/>
    </location>
</feature>
<dbReference type="PANTHER" id="PTHR21286:SF0">
    <property type="entry name" value="NUCLEAR PORE COMPLEX PROTEIN NUP160"/>
    <property type="match status" value="1"/>
</dbReference>
<evidence type="ECO:0000313" key="9">
    <source>
        <dbReference type="Proteomes" id="UP001187192"/>
    </source>
</evidence>
<evidence type="ECO:0000256" key="3">
    <source>
        <dbReference type="ARBA" id="ARBA00023242"/>
    </source>
</evidence>
<feature type="domain" description="NUP160 helical" evidence="5">
    <location>
        <begin position="190"/>
        <end position="383"/>
    </location>
</feature>
<dbReference type="Pfam" id="PF17238">
    <property type="entry name" value="NUP160_helical_2"/>
    <property type="match status" value="1"/>
</dbReference>
<evidence type="ECO:0000259" key="7">
    <source>
        <dbReference type="Pfam" id="PF23354"/>
    </source>
</evidence>
<name>A0AA88JAN9_FICCA</name>
<dbReference type="GO" id="GO:0005643">
    <property type="term" value="C:nuclear pore"/>
    <property type="evidence" value="ECO:0007669"/>
    <property type="project" value="TreeGrafter"/>
</dbReference>
<dbReference type="InterPro" id="IPR059141">
    <property type="entry name" value="Beta-prop_Nup120_160"/>
</dbReference>
<gene>
    <name evidence="8" type="ORF">TIFTF001_034504</name>
</gene>
<dbReference type="InterPro" id="IPR056535">
    <property type="entry name" value="TPR_NUP160_M"/>
</dbReference>
<dbReference type="AlphaFoldDB" id="A0AA88JAN9"/>
<dbReference type="Proteomes" id="UP001187192">
    <property type="component" value="Unassembled WGS sequence"/>
</dbReference>
<keyword evidence="9" id="KW-1185">Reference proteome</keyword>
<sequence>MWILKENGLVLQSLFNTENSVNIRDPGVRELAEVVALLSCLDGMRVCEGISYRWVWDLEGVGTVFLLLHAGVYHNVALRATFLEYNRHWTDSDFQSLTADGLKKEILSVIEHEGVCDNLASIYCSWKILCARYFQNWCNSNAPCGLLVDSTTGSVGLIRKGSVSLFRGPEDIEQLLDGSSDELGDLVSSGLDLFNDKHEYGILVDTLRCVISISQQLGKAASDIFYESLVSRLIFPSEDIVPRILKVLETGYSSTVARQFVSELGTHVAWEKKLVDHKNLRKFSIDMLLSLHALCEKASTWSRVLNIIEKYLKFLVPRKILQNLDADTSLSINASMLVQATSQIAKVMFESAFDVLLFLSYLVNSSGQIHMFPDDVSKIQLELVPIIQEIISEWLIVHFLTTTPSESASIEDFSSQLSLLQIDSNTRRRSWNEKLGKCDFPLALVFLLNYQSFPGDHHLHSKYLPNAHDIIISVRNFSSWIIWGKTGESSTFLSHSTELALILLRHGQYDAVEHLLSMVDAHTQKERTLETIQDTDGRWCVLQHLLGCCLLAQAQRGLHGKLKDRKLSEAVRCFSRASSAKDAAQALQSLPPEAGLPHLGFGGIISDAAWKLHYYQWAMQMFEQHNISEGACHFALAALEQVEEALITKNEQYSQDPFDESAATIKGRLWANVFKFSLDLNHFYEAYCAIITNPDEESKYICLRRFIIVLYECNAIKILCGGQLPFIGLIDKVEQELAWKAERSDILAKPNLYKLLYAFEMHRHNWRKAASYIYQYSTRLKTEAAQRDYQHSSLDLQERLYGLSAAINALHLVHPAYAWIDPLFERHAHDENYPSKKAKRTVEEEQEGNGLQPQKWQCIDIEKIENEFVLTSAEFLLSLAQVKWKCTGNREDLPNLVDLLVQADLYDMAFTVLLRFFKGSDLKRCNSILLELERIFCAMSLKCCPDKIDSSWTGAGDDRLKHVHLLPSSKNDLVVCGSPDMSSTTQQFKGNSQWFTLELYLGKYKGFHARLPLVVAETLLRADPQIDLPLWLVNMFKDGRSERTWRMTGQESNPALLFRLYVDYGRYTEATNLLLGYIDSYASMRPVDVINRKRPFAVWFPYMAIQRLWCQLEELIKLGHMGDQCEKLKELLRGALQRHLALLKVDSDDASAAV</sequence>
<keyword evidence="3" id="KW-0539">Nucleus</keyword>
<proteinExistence type="predicted"/>
<feature type="domain" description="NUP160 C-terminal TPR" evidence="6">
    <location>
        <begin position="861"/>
        <end position="1132"/>
    </location>
</feature>
<dbReference type="GO" id="GO:0017056">
    <property type="term" value="F:structural constituent of nuclear pore"/>
    <property type="evidence" value="ECO:0007669"/>
    <property type="project" value="TreeGrafter"/>
</dbReference>
<evidence type="ECO:0000256" key="1">
    <source>
        <dbReference type="ARBA" id="ARBA00004123"/>
    </source>
</evidence>
<dbReference type="PANTHER" id="PTHR21286">
    <property type="entry name" value="NUCLEAR PORE COMPLEX PROTEIN NUP160"/>
    <property type="match status" value="1"/>
</dbReference>
<accession>A0AA88JAN9</accession>
<evidence type="ECO:0008006" key="10">
    <source>
        <dbReference type="Google" id="ProtNLM"/>
    </source>
</evidence>
<evidence type="ECO:0000313" key="8">
    <source>
        <dbReference type="EMBL" id="GMN65436.1"/>
    </source>
</evidence>
<dbReference type="Pfam" id="PF11715">
    <property type="entry name" value="Beta-prop_Nup120_160"/>
    <property type="match status" value="1"/>
</dbReference>
<comment type="caution">
    <text evidence="8">The sequence shown here is derived from an EMBL/GenBank/DDBJ whole genome shotgun (WGS) entry which is preliminary data.</text>
</comment>
<comment type="subcellular location">
    <subcellularLocation>
        <location evidence="1">Nucleus</location>
    </subcellularLocation>
</comment>
<organism evidence="8 9">
    <name type="scientific">Ficus carica</name>
    <name type="common">Common fig</name>
    <dbReference type="NCBI Taxonomy" id="3494"/>
    <lineage>
        <taxon>Eukaryota</taxon>
        <taxon>Viridiplantae</taxon>
        <taxon>Streptophyta</taxon>
        <taxon>Embryophyta</taxon>
        <taxon>Tracheophyta</taxon>
        <taxon>Spermatophyta</taxon>
        <taxon>Magnoliopsida</taxon>
        <taxon>eudicotyledons</taxon>
        <taxon>Gunneridae</taxon>
        <taxon>Pentapetalae</taxon>
        <taxon>rosids</taxon>
        <taxon>fabids</taxon>
        <taxon>Rosales</taxon>
        <taxon>Moraceae</taxon>
        <taxon>Ficeae</taxon>
        <taxon>Ficus</taxon>
    </lineage>
</organism>
<dbReference type="InterPro" id="IPR056536">
    <property type="entry name" value="TPR_NUP160_C"/>
</dbReference>
<keyword evidence="2" id="KW-0813">Transport</keyword>
<dbReference type="Pfam" id="PF23347">
    <property type="entry name" value="TPR_Nup160_C"/>
    <property type="match status" value="1"/>
</dbReference>
<evidence type="ECO:0000259" key="4">
    <source>
        <dbReference type="Pfam" id="PF11715"/>
    </source>
</evidence>
<feature type="domain" description="Nucleoporin Nup120/160 beta-propeller" evidence="4">
    <location>
        <begin position="67"/>
        <end position="173"/>
    </location>
</feature>
<reference evidence="8" key="1">
    <citation type="submission" date="2023-07" db="EMBL/GenBank/DDBJ databases">
        <title>draft genome sequence of fig (Ficus carica).</title>
        <authorList>
            <person name="Takahashi T."/>
            <person name="Nishimura K."/>
        </authorList>
    </citation>
    <scope>NUCLEOTIDE SEQUENCE</scope>
</reference>
<protein>
    <recommendedName>
        <fullName evidence="10">Nuclear pore complex protein NUP160</fullName>
    </recommendedName>
</protein>
<dbReference type="InterPro" id="IPR021717">
    <property type="entry name" value="Nucleoporin_Nup160"/>
</dbReference>
<dbReference type="Pfam" id="PF23354">
    <property type="entry name" value="TPR_NUP160_120_M"/>
    <property type="match status" value="1"/>
</dbReference>
<evidence type="ECO:0000259" key="5">
    <source>
        <dbReference type="Pfam" id="PF17238"/>
    </source>
</evidence>
<dbReference type="InterPro" id="IPR035192">
    <property type="entry name" value="NUP160_hel_plant"/>
</dbReference>
<evidence type="ECO:0000256" key="2">
    <source>
        <dbReference type="ARBA" id="ARBA00022448"/>
    </source>
</evidence>
<dbReference type="EMBL" id="BTGU01000235">
    <property type="protein sequence ID" value="GMN65436.1"/>
    <property type="molecule type" value="Genomic_DNA"/>
</dbReference>